<dbReference type="SMART" id="SM00448">
    <property type="entry name" value="REC"/>
    <property type="match status" value="1"/>
</dbReference>
<evidence type="ECO:0000256" key="12">
    <source>
        <dbReference type="ARBA" id="ARBA00022840"/>
    </source>
</evidence>
<evidence type="ECO:0000256" key="1">
    <source>
        <dbReference type="ARBA" id="ARBA00000085"/>
    </source>
</evidence>
<dbReference type="InterPro" id="IPR049870">
    <property type="entry name" value="BvgS-like_periplasmic1"/>
</dbReference>
<dbReference type="SUPFAM" id="SSF47384">
    <property type="entry name" value="Homodimeric domain of signal transducing histidine kinase"/>
    <property type="match status" value="1"/>
</dbReference>
<dbReference type="InterPro" id="IPR036641">
    <property type="entry name" value="HPT_dom_sf"/>
</dbReference>
<dbReference type="Pfam" id="PF00497">
    <property type="entry name" value="SBP_bac_3"/>
    <property type="match status" value="2"/>
</dbReference>
<evidence type="ECO:0000256" key="11">
    <source>
        <dbReference type="ARBA" id="ARBA00022777"/>
    </source>
</evidence>
<dbReference type="InterPro" id="IPR013656">
    <property type="entry name" value="PAS_4"/>
</dbReference>
<dbReference type="InterPro" id="IPR003661">
    <property type="entry name" value="HisK_dim/P_dom"/>
</dbReference>
<dbReference type="SMART" id="SM00091">
    <property type="entry name" value="PAS"/>
    <property type="match status" value="1"/>
</dbReference>
<proteinExistence type="predicted"/>
<dbReference type="PANTHER" id="PTHR43047">
    <property type="entry name" value="TWO-COMPONENT HISTIDINE PROTEIN KINASE"/>
    <property type="match status" value="1"/>
</dbReference>
<organism evidence="22 23">
    <name type="scientific">Pseudomonas fluorescens</name>
    <dbReference type="NCBI Taxonomy" id="294"/>
    <lineage>
        <taxon>Bacteria</taxon>
        <taxon>Pseudomonadati</taxon>
        <taxon>Pseudomonadota</taxon>
        <taxon>Gammaproteobacteria</taxon>
        <taxon>Pseudomonadales</taxon>
        <taxon>Pseudomonadaceae</taxon>
        <taxon>Pseudomonas</taxon>
    </lineage>
</organism>
<dbReference type="Gene3D" id="3.30.565.10">
    <property type="entry name" value="Histidine kinase-like ATPase, C-terminal domain"/>
    <property type="match status" value="1"/>
</dbReference>
<dbReference type="SMART" id="SM00387">
    <property type="entry name" value="HATPase_c"/>
    <property type="match status" value="1"/>
</dbReference>
<dbReference type="CDD" id="cd00088">
    <property type="entry name" value="HPT"/>
    <property type="match status" value="1"/>
</dbReference>
<dbReference type="InterPro" id="IPR001638">
    <property type="entry name" value="Solute-binding_3/MltF_N"/>
</dbReference>
<keyword evidence="4" id="KW-1003">Cell membrane</keyword>
<dbReference type="CDD" id="cd16922">
    <property type="entry name" value="HATPase_EvgS-ArcB-TorS-like"/>
    <property type="match status" value="1"/>
</dbReference>
<evidence type="ECO:0000256" key="4">
    <source>
        <dbReference type="ARBA" id="ARBA00022475"/>
    </source>
</evidence>
<dbReference type="InterPro" id="IPR008207">
    <property type="entry name" value="Sig_transdc_His_kin_Hpt_dom"/>
</dbReference>
<dbReference type="InterPro" id="IPR005467">
    <property type="entry name" value="His_kinase_dom"/>
</dbReference>
<keyword evidence="15" id="KW-0472">Membrane</keyword>
<evidence type="ECO:0000256" key="17">
    <source>
        <dbReference type="PROSITE-ProRule" id="PRU00169"/>
    </source>
</evidence>
<dbReference type="Gene3D" id="1.10.287.130">
    <property type="match status" value="1"/>
</dbReference>
<evidence type="ECO:0000256" key="2">
    <source>
        <dbReference type="ARBA" id="ARBA00004429"/>
    </source>
</evidence>
<dbReference type="SUPFAM" id="SSF55874">
    <property type="entry name" value="ATPase domain of HSP90 chaperone/DNA topoisomerase II/histidine kinase"/>
    <property type="match status" value="1"/>
</dbReference>
<dbReference type="SUPFAM" id="SSF52172">
    <property type="entry name" value="CheY-like"/>
    <property type="match status" value="1"/>
</dbReference>
<evidence type="ECO:0000256" key="8">
    <source>
        <dbReference type="ARBA" id="ARBA00022692"/>
    </source>
</evidence>
<evidence type="ECO:0000256" key="14">
    <source>
        <dbReference type="ARBA" id="ARBA00023012"/>
    </source>
</evidence>
<dbReference type="GO" id="GO:0005886">
    <property type="term" value="C:plasma membrane"/>
    <property type="evidence" value="ECO:0007669"/>
    <property type="project" value="UniProtKB-SubCell"/>
</dbReference>
<comment type="caution">
    <text evidence="22">The sequence shown here is derived from an EMBL/GenBank/DDBJ whole genome shotgun (WGS) entry which is preliminary data.</text>
</comment>
<dbReference type="CDD" id="cd13705">
    <property type="entry name" value="PBP2_BvgS_D1"/>
    <property type="match status" value="1"/>
</dbReference>
<feature type="domain" description="Response regulatory" evidence="19">
    <location>
        <begin position="1003"/>
        <end position="1122"/>
    </location>
</feature>
<dbReference type="Pfam" id="PF02518">
    <property type="entry name" value="HATPase_c"/>
    <property type="match status" value="1"/>
</dbReference>
<dbReference type="CDD" id="cd13707">
    <property type="entry name" value="PBP2_BvgS_D2"/>
    <property type="match status" value="1"/>
</dbReference>
<protein>
    <recommendedName>
        <fullName evidence="3">histidine kinase</fullName>
        <ecNumber evidence="3">2.7.13.3</ecNumber>
    </recommendedName>
</protein>
<evidence type="ECO:0000256" key="10">
    <source>
        <dbReference type="ARBA" id="ARBA00022741"/>
    </source>
</evidence>
<evidence type="ECO:0000313" key="23">
    <source>
        <dbReference type="Proteomes" id="UP000032210"/>
    </source>
</evidence>
<keyword evidence="14" id="KW-0902">Two-component regulatory system</keyword>
<dbReference type="PATRIC" id="fig|294.125.peg.665"/>
<sequence>MFLSHLIRIHPASIAFAVGQARPRDGLFYFGEPYLPIRPIKETQSVQVLIQWTLRLMCMLWLTQVPMTLAAVSLPFKLVPAFIPLEPLPLAPAEQQWLATHRTLKVGISIDDYQPIDITRDRNRYQGISADYLGLVGARLQVPMQVLGFAERAQAVEALRTGAIDILTSANGYERDVPGLQFTQDYMPDQSVVVLRRDEFQDDDLAGKKVVLLDGYANVHNVQAAYPDSQIMLAPNLYSGLEALKQGDADAFIGNEVIVRAYKSLRPYLGLQIKEQSRLAPIGFAFATRQADPLLGAMMNRALASIDESVQREILGRWTTGLGVGFSGERVELSASERTWLLQHPHVVVVAQQMSPYIFKDKDGHWVGLNVDLLQRISRMTGLQFVIEEVHSTAQTLEWLETGRAQMNTTLAANQERRALLDFSHGFGGSGWVFVERVDAAPLTGLKQLEGKVLALPARHVLESDIRRMYPRIKLRLVDNYAQARELVQRGEAAATVQTEVEVQSYTEDGLRIGRSVDGKWSSNCLSVRKDQPELLSILNKALEALPVAELSALRLRWIGAVAIPLPAWQRVPSWAYWTVATALLFVLVSLVWNSRLKRQIRQRLEAEQRLNDQLAFKRTLLDGMPNPLFVRDLAGRLMTCNKSYEQQLATRLELIQGLTLMESGVMPEATAARLHAGHMEQLATQQPLFVDRQLEFNGGSIHVYQWTVPFFDAQGRLQGLLGGWIDISERKDLEHQLMDARQAADEANYAKSAFLSSLSHEIRTPMTAIIGLLELEQERCLASGQTVSEALQVAHRSARELIALMGDSLDLAKIEAGHLQLVPQTTELKGFFEGIQRLFEATAQKKGLHLTLAFDPAAQGHYWFDPLRLRQVMHNLLGNALKFTERGAVRLSVSCQCDENETEYLHLCVEDSGPGISAEQQPRVFKPFTQVSTLTPAEHGGTGLGLSICKQLVELMGGRIHLDSVVGEGTVVCIDLRLDRVSTDDVPATPTATLPPLGRSLSVLVVDDLAANRLVLAQQLQFLGHEVIALDSADAALQRWREQPFDVLVTDCQMPGMSGYALSEAIRRIEAEQQRPRCAVIGCTANAMNDEQQRCEDAGMDELLVKPVTLEHWSRVLARVASQRSFDIQALRNMTQADGPVLHSMLQELAKSLDHEHEVLATALAEHDLARLNAALHRLKGICSLVDALPLAKTCMALEKCAREQRGAELEEPWLKLSEALKVFRRDLQPYLD</sequence>
<dbReference type="InterPro" id="IPR049871">
    <property type="entry name" value="BvgS-like_periplasmic2"/>
</dbReference>
<dbReference type="InterPro" id="IPR011006">
    <property type="entry name" value="CheY-like_superfamily"/>
</dbReference>
<dbReference type="Gene3D" id="3.40.50.2300">
    <property type="match status" value="1"/>
</dbReference>
<feature type="domain" description="HPt" evidence="21">
    <location>
        <begin position="1139"/>
        <end position="1234"/>
    </location>
</feature>
<dbReference type="InterPro" id="IPR000700">
    <property type="entry name" value="PAS-assoc_C"/>
</dbReference>
<dbReference type="InterPro" id="IPR004358">
    <property type="entry name" value="Sig_transdc_His_kin-like_C"/>
</dbReference>
<evidence type="ECO:0000259" key="18">
    <source>
        <dbReference type="PROSITE" id="PS50109"/>
    </source>
</evidence>
<dbReference type="Proteomes" id="UP000032210">
    <property type="component" value="Unassembled WGS sequence"/>
</dbReference>
<dbReference type="Gene3D" id="3.40.190.10">
    <property type="entry name" value="Periplasmic binding protein-like II"/>
    <property type="match status" value="4"/>
</dbReference>
<evidence type="ECO:0000256" key="7">
    <source>
        <dbReference type="ARBA" id="ARBA00022679"/>
    </source>
</evidence>
<keyword evidence="10" id="KW-0547">Nucleotide-binding</keyword>
<dbReference type="SUPFAM" id="SSF47226">
    <property type="entry name" value="Histidine-containing phosphotransfer domain, HPT domain"/>
    <property type="match status" value="1"/>
</dbReference>
<feature type="modified residue" description="Phosphohistidine" evidence="16">
    <location>
        <position position="1178"/>
    </location>
</feature>
<comment type="subcellular location">
    <subcellularLocation>
        <location evidence="2">Cell inner membrane</location>
        <topology evidence="2">Multi-pass membrane protein</topology>
    </subcellularLocation>
</comment>
<dbReference type="FunFam" id="3.30.565.10:FF:000010">
    <property type="entry name" value="Sensor histidine kinase RcsC"/>
    <property type="match status" value="1"/>
</dbReference>
<evidence type="ECO:0000256" key="3">
    <source>
        <dbReference type="ARBA" id="ARBA00012438"/>
    </source>
</evidence>
<dbReference type="EC" id="2.7.13.3" evidence="3"/>
<dbReference type="Pfam" id="PF00072">
    <property type="entry name" value="Response_reg"/>
    <property type="match status" value="1"/>
</dbReference>
<dbReference type="SUPFAM" id="SSF53850">
    <property type="entry name" value="Periplasmic binding protein-like II"/>
    <property type="match status" value="2"/>
</dbReference>
<dbReference type="Pfam" id="PF08448">
    <property type="entry name" value="PAS_4"/>
    <property type="match status" value="1"/>
</dbReference>
<dbReference type="SUPFAM" id="SSF55785">
    <property type="entry name" value="PYP-like sensor domain (PAS domain)"/>
    <property type="match status" value="1"/>
</dbReference>
<dbReference type="CDD" id="cd00082">
    <property type="entry name" value="HisKA"/>
    <property type="match status" value="1"/>
</dbReference>
<evidence type="ECO:0000313" key="22">
    <source>
        <dbReference type="EMBL" id="KIR24054.1"/>
    </source>
</evidence>
<dbReference type="InterPro" id="IPR035965">
    <property type="entry name" value="PAS-like_dom_sf"/>
</dbReference>
<dbReference type="Pfam" id="PF01627">
    <property type="entry name" value="Hpt"/>
    <property type="match status" value="1"/>
</dbReference>
<dbReference type="Pfam" id="PF00512">
    <property type="entry name" value="HisKA"/>
    <property type="match status" value="1"/>
</dbReference>
<dbReference type="InterPro" id="IPR036890">
    <property type="entry name" value="HATPase_C_sf"/>
</dbReference>
<evidence type="ECO:0000256" key="6">
    <source>
        <dbReference type="ARBA" id="ARBA00022553"/>
    </source>
</evidence>
<dbReference type="SMART" id="SM00062">
    <property type="entry name" value="PBPb"/>
    <property type="match status" value="2"/>
</dbReference>
<accession>A0A0D0TQM3</accession>
<dbReference type="NCBIfam" id="TIGR00229">
    <property type="entry name" value="sensory_box"/>
    <property type="match status" value="1"/>
</dbReference>
<dbReference type="PROSITE" id="PS50110">
    <property type="entry name" value="RESPONSE_REGULATORY"/>
    <property type="match status" value="1"/>
</dbReference>
<dbReference type="InterPro" id="IPR000014">
    <property type="entry name" value="PAS"/>
</dbReference>
<comment type="catalytic activity">
    <reaction evidence="1">
        <text>ATP + protein L-histidine = ADP + protein N-phospho-L-histidine.</text>
        <dbReference type="EC" id="2.7.13.3"/>
    </reaction>
</comment>
<evidence type="ECO:0000256" key="9">
    <source>
        <dbReference type="ARBA" id="ARBA00022729"/>
    </source>
</evidence>
<dbReference type="PROSITE" id="PS50109">
    <property type="entry name" value="HIS_KIN"/>
    <property type="match status" value="1"/>
</dbReference>
<keyword evidence="9" id="KW-0732">Signal</keyword>
<dbReference type="GO" id="GO:0000155">
    <property type="term" value="F:phosphorelay sensor kinase activity"/>
    <property type="evidence" value="ECO:0007669"/>
    <property type="project" value="InterPro"/>
</dbReference>
<dbReference type="GO" id="GO:0009927">
    <property type="term" value="F:histidine phosphotransfer kinase activity"/>
    <property type="evidence" value="ECO:0007669"/>
    <property type="project" value="TreeGrafter"/>
</dbReference>
<keyword evidence="13" id="KW-1133">Transmembrane helix</keyword>
<dbReference type="AlphaFoldDB" id="A0A0D0TQM3"/>
<dbReference type="CDD" id="cd17546">
    <property type="entry name" value="REC_hyHK_CKI1_RcsC-like"/>
    <property type="match status" value="1"/>
</dbReference>
<keyword evidence="6 17" id="KW-0597">Phosphoprotein</keyword>
<keyword evidence="12" id="KW-0067">ATP-binding</keyword>
<dbReference type="Gene3D" id="3.30.450.20">
    <property type="entry name" value="PAS domain"/>
    <property type="match status" value="1"/>
</dbReference>
<dbReference type="SMART" id="SM00388">
    <property type="entry name" value="HisKA"/>
    <property type="match status" value="1"/>
</dbReference>
<reference evidence="22 23" key="1">
    <citation type="submission" date="2015-01" db="EMBL/GenBank/DDBJ databases">
        <title>Genome sequence of the beneficial rhizobacterium Pseudomonas fluorescens 2-79.</title>
        <authorList>
            <person name="Thuermer A."/>
            <person name="Daniel R."/>
        </authorList>
    </citation>
    <scope>NUCLEOTIDE SEQUENCE [LARGE SCALE GENOMIC DNA]</scope>
    <source>
        <strain evidence="22 23">2-79</strain>
    </source>
</reference>
<evidence type="ECO:0000256" key="13">
    <source>
        <dbReference type="ARBA" id="ARBA00022989"/>
    </source>
</evidence>
<dbReference type="PROSITE" id="PS50113">
    <property type="entry name" value="PAC"/>
    <property type="match status" value="1"/>
</dbReference>
<evidence type="ECO:0000259" key="21">
    <source>
        <dbReference type="PROSITE" id="PS50894"/>
    </source>
</evidence>
<evidence type="ECO:0000256" key="5">
    <source>
        <dbReference type="ARBA" id="ARBA00022519"/>
    </source>
</evidence>
<keyword evidence="5" id="KW-0997">Cell inner membrane</keyword>
<keyword evidence="7 22" id="KW-0808">Transferase</keyword>
<evidence type="ECO:0000256" key="15">
    <source>
        <dbReference type="ARBA" id="ARBA00023136"/>
    </source>
</evidence>
<evidence type="ECO:0000259" key="19">
    <source>
        <dbReference type="PROSITE" id="PS50110"/>
    </source>
</evidence>
<dbReference type="InterPro" id="IPR001789">
    <property type="entry name" value="Sig_transdc_resp-reg_receiver"/>
</dbReference>
<keyword evidence="8" id="KW-0812">Transmembrane</keyword>
<evidence type="ECO:0000259" key="20">
    <source>
        <dbReference type="PROSITE" id="PS50113"/>
    </source>
</evidence>
<dbReference type="InterPro" id="IPR003594">
    <property type="entry name" value="HATPase_dom"/>
</dbReference>
<feature type="domain" description="PAC" evidence="20">
    <location>
        <begin position="685"/>
        <end position="740"/>
    </location>
</feature>
<feature type="domain" description="Histidine kinase" evidence="18">
    <location>
        <begin position="758"/>
        <end position="981"/>
    </location>
</feature>
<gene>
    <name evidence="22" type="primary">bvgS_1</name>
    <name evidence="22" type="ORF">PFLU3_06490</name>
</gene>
<feature type="modified residue" description="4-aspartylphosphate" evidence="17">
    <location>
        <position position="1052"/>
    </location>
</feature>
<dbReference type="PRINTS" id="PR00344">
    <property type="entry name" value="BCTRLSENSOR"/>
</dbReference>
<dbReference type="EMBL" id="JXCQ01000004">
    <property type="protein sequence ID" value="KIR24054.1"/>
    <property type="molecule type" value="Genomic_DNA"/>
</dbReference>
<dbReference type="PROSITE" id="PS50894">
    <property type="entry name" value="HPT"/>
    <property type="match status" value="1"/>
</dbReference>
<dbReference type="InterPro" id="IPR036097">
    <property type="entry name" value="HisK_dim/P_sf"/>
</dbReference>
<evidence type="ECO:0000256" key="16">
    <source>
        <dbReference type="PROSITE-ProRule" id="PRU00110"/>
    </source>
</evidence>
<keyword evidence="11" id="KW-0418">Kinase</keyword>
<dbReference type="GO" id="GO:0005524">
    <property type="term" value="F:ATP binding"/>
    <property type="evidence" value="ECO:0007669"/>
    <property type="project" value="UniProtKB-KW"/>
</dbReference>
<dbReference type="Gene3D" id="1.20.120.160">
    <property type="entry name" value="HPT domain"/>
    <property type="match status" value="1"/>
</dbReference>
<name>A0A0D0TQM3_PSEFL</name>
<dbReference type="PANTHER" id="PTHR43047:SF72">
    <property type="entry name" value="OSMOSENSING HISTIDINE PROTEIN KINASE SLN1"/>
    <property type="match status" value="1"/>
</dbReference>